<protein>
    <submittedName>
        <fullName evidence="2">Uncharacterized protein</fullName>
    </submittedName>
</protein>
<keyword evidence="3" id="KW-1185">Reference proteome</keyword>
<sequence length="437" mass="47477">MAEDQPQLTVKLANNPPNGDNAEYTESGNTIQVKRCHYPPDKQSAANFYEYKHTLKDSGAQKFTLQKVLGDNGKLIQIIFPKQQDSIPNVLSVSAYYWKHEKGGGHTPTKVLMIGVTTTGTKDETKAAGDDNTTTYYAKRGGDPKWHRFTFGSNLSEEQVEAQLDYRNCHHNRAVTINLYFVVSQNGPSDGKGNKYCCYYHYHRGAEKVTVEQKTVSCNTHRTSPIPYLKHTITDGKYSLAAIKFDSGGRNGKRKSITLNGAQFPISGVQSVSALYCKDGIPKVIYVEGGTDGVNGKWFKKDNGSREWTPVTNLQGKTPETINNSSDGKYEELVKTLTGTGIGHAHSSVTNSLLAHSVNTITTTFPPLNFLHLFSEETASQLQLVSSDDESEGNGLGPGDNTTAIIAGTVGGGIGTGLVGVGIWKGPAILARLIARL</sequence>
<reference evidence="2 3" key="1">
    <citation type="journal article" date="2012" name="BMC Genomics">
        <title>Comparative genomic analysis and phylogenetic position of Theileria equi.</title>
        <authorList>
            <person name="Kappmeyer L.S."/>
            <person name="Thiagarajan M."/>
            <person name="Herndon D.R."/>
            <person name="Ramsay J.D."/>
            <person name="Caler E."/>
            <person name="Djikeng A."/>
            <person name="Gillespie J.J."/>
            <person name="Lau A.O."/>
            <person name="Roalson E.H."/>
            <person name="Silva J.C."/>
            <person name="Silva M.G."/>
            <person name="Suarez C.E."/>
            <person name="Ueti M.W."/>
            <person name="Nene V.M."/>
            <person name="Mealey R.H."/>
            <person name="Knowles D.P."/>
            <person name="Brayton K.A."/>
        </authorList>
    </citation>
    <scope>NUCLEOTIDE SEQUENCE [LARGE SCALE GENOMIC DNA]</scope>
    <source>
        <strain evidence="2 3">WA</strain>
    </source>
</reference>
<dbReference type="VEuPathDB" id="PiroplasmaDB:BEWA_013570"/>
<dbReference type="STRING" id="1537102.L1LCC4"/>
<evidence type="ECO:0000256" key="1">
    <source>
        <dbReference type="SAM" id="MobiDB-lite"/>
    </source>
</evidence>
<feature type="region of interest" description="Disordered" evidence="1">
    <location>
        <begin position="1"/>
        <end position="24"/>
    </location>
</feature>
<evidence type="ECO:0000313" key="3">
    <source>
        <dbReference type="Proteomes" id="UP000031512"/>
    </source>
</evidence>
<dbReference type="KEGG" id="beq:BEWA_013570"/>
<dbReference type="RefSeq" id="XP_004832250.1">
    <property type="nucleotide sequence ID" value="XM_004832193.1"/>
</dbReference>
<proteinExistence type="predicted"/>
<organism evidence="2 3">
    <name type="scientific">Theileria equi strain WA</name>
    <dbReference type="NCBI Taxonomy" id="1537102"/>
    <lineage>
        <taxon>Eukaryota</taxon>
        <taxon>Sar</taxon>
        <taxon>Alveolata</taxon>
        <taxon>Apicomplexa</taxon>
        <taxon>Aconoidasida</taxon>
        <taxon>Piroplasmida</taxon>
        <taxon>Theileriidae</taxon>
        <taxon>Theileria</taxon>
    </lineage>
</organism>
<gene>
    <name evidence="2" type="ORF">BEWA_013570</name>
</gene>
<dbReference type="EMBL" id="ACOU01000004">
    <property type="protein sequence ID" value="EKX72798.1"/>
    <property type="molecule type" value="Genomic_DNA"/>
</dbReference>
<dbReference type="Proteomes" id="UP000031512">
    <property type="component" value="Unassembled WGS sequence"/>
</dbReference>
<accession>L1LCC4</accession>
<evidence type="ECO:0000313" key="2">
    <source>
        <dbReference type="EMBL" id="EKX72798.1"/>
    </source>
</evidence>
<dbReference type="AlphaFoldDB" id="L1LCC4"/>
<dbReference type="GeneID" id="15804433"/>
<name>L1LCC4_THEEQ</name>
<comment type="caution">
    <text evidence="2">The sequence shown here is derived from an EMBL/GenBank/DDBJ whole genome shotgun (WGS) entry which is preliminary data.</text>
</comment>